<keyword evidence="4" id="KW-1185">Reference proteome</keyword>
<feature type="signal peptide" evidence="1">
    <location>
        <begin position="1"/>
        <end position="18"/>
    </location>
</feature>
<dbReference type="InterPro" id="IPR024655">
    <property type="entry name" value="Asl1_glyco_hydro_catalytic"/>
</dbReference>
<dbReference type="OrthoDB" id="43654at2759"/>
<gene>
    <name evidence="3" type="ORF">P280DRAFT_469761</name>
</gene>
<dbReference type="AlphaFoldDB" id="A0A6A6RXG9"/>
<dbReference type="EMBL" id="MU006785">
    <property type="protein sequence ID" value="KAF2640040.1"/>
    <property type="molecule type" value="Genomic_DNA"/>
</dbReference>
<sequence>MSPNMKISLLTLVGSAAAAVPHYGAHGRFHNRGFVGPAGGWSNANGTQPAAPTGGSAAAPVNEQTTTLQETTYSTETIVSTIYATKSKSDAVGVADVSTSAVVSSAAAAAACGGTVYVTATEKVTVTVGAGGASSSSSLAPASSVAQAPSSSKTPVYVVVSPSPAPAASSPAASSLAASSSIQTSVAKEDVTATSYQVVTSQVASVPVSTAKTSAVVTSAAPSSIAPSSVATSSAAASSVVPSSSVAASSSAQPSSSSTPTYSGGKRGLAYRWDGAADCKSFASKMDAGFAWNWESDSRGDIGDIPFIPTLRTLADAGDWSTNVDAAITAGSSVVFGFNEVDKADQANLGVDAACTAWKTYMNPIATKHPNVQIVGPSVSSDETSGTGLDWLSQFKTQCPDAVYHAVNIHWYGYGTASFDEFKAHVDSAVEQFGKVWVTEFALVNRSVADSEAFLEKALAYLDSNANCEGYSYFAVGQFDSAFNMLGTGTALSEVGKIYVS</sequence>
<name>A0A6A6RXG9_9PLEO</name>
<reference evidence="3" key="1">
    <citation type="journal article" date="2020" name="Stud. Mycol.">
        <title>101 Dothideomycetes genomes: a test case for predicting lifestyles and emergence of pathogens.</title>
        <authorList>
            <person name="Haridas S."/>
            <person name="Albert R."/>
            <person name="Binder M."/>
            <person name="Bloem J."/>
            <person name="Labutti K."/>
            <person name="Salamov A."/>
            <person name="Andreopoulos B."/>
            <person name="Baker S."/>
            <person name="Barry K."/>
            <person name="Bills G."/>
            <person name="Bluhm B."/>
            <person name="Cannon C."/>
            <person name="Castanera R."/>
            <person name="Culley D."/>
            <person name="Daum C."/>
            <person name="Ezra D."/>
            <person name="Gonzalez J."/>
            <person name="Henrissat B."/>
            <person name="Kuo A."/>
            <person name="Liang C."/>
            <person name="Lipzen A."/>
            <person name="Lutzoni F."/>
            <person name="Magnuson J."/>
            <person name="Mondo S."/>
            <person name="Nolan M."/>
            <person name="Ohm R."/>
            <person name="Pangilinan J."/>
            <person name="Park H.-J."/>
            <person name="Ramirez L."/>
            <person name="Alfaro M."/>
            <person name="Sun H."/>
            <person name="Tritt A."/>
            <person name="Yoshinaga Y."/>
            <person name="Zwiers L.-H."/>
            <person name="Turgeon B."/>
            <person name="Goodwin S."/>
            <person name="Spatafora J."/>
            <person name="Crous P."/>
            <person name="Grigoriev I."/>
        </authorList>
    </citation>
    <scope>NUCLEOTIDE SEQUENCE</scope>
    <source>
        <strain evidence="3">CBS 473.64</strain>
    </source>
</reference>
<dbReference type="Gene3D" id="3.20.20.80">
    <property type="entry name" value="Glycosidases"/>
    <property type="match status" value="1"/>
</dbReference>
<dbReference type="GO" id="GO:0009277">
    <property type="term" value="C:fungal-type cell wall"/>
    <property type="evidence" value="ECO:0007669"/>
    <property type="project" value="TreeGrafter"/>
</dbReference>
<dbReference type="PANTHER" id="PTHR34154">
    <property type="entry name" value="ALKALI-SENSITIVE LINKAGE PROTEIN 1"/>
    <property type="match status" value="1"/>
</dbReference>
<dbReference type="Pfam" id="PF11790">
    <property type="entry name" value="Glyco_hydro_cc"/>
    <property type="match status" value="1"/>
</dbReference>
<dbReference type="InterPro" id="IPR053183">
    <property type="entry name" value="ASL1"/>
</dbReference>
<dbReference type="GO" id="GO:0071966">
    <property type="term" value="P:fungal-type cell wall polysaccharide metabolic process"/>
    <property type="evidence" value="ECO:0007669"/>
    <property type="project" value="TreeGrafter"/>
</dbReference>
<evidence type="ECO:0000313" key="3">
    <source>
        <dbReference type="EMBL" id="KAF2640040.1"/>
    </source>
</evidence>
<accession>A0A6A6RXG9</accession>
<dbReference type="PANTHER" id="PTHR34154:SF13">
    <property type="entry name" value="ASL1-LIKE GLYCOSYL HYDROLASE CATALYTIC DOMAIN-CONTAINING PROTEIN"/>
    <property type="match status" value="1"/>
</dbReference>
<proteinExistence type="predicted"/>
<dbReference type="InterPro" id="IPR017853">
    <property type="entry name" value="GH"/>
</dbReference>
<keyword evidence="1" id="KW-0732">Signal</keyword>
<protein>
    <recommendedName>
        <fullName evidence="2">Asl1-like glycosyl hydrolase catalytic domain-containing protein</fullName>
    </recommendedName>
</protein>
<evidence type="ECO:0000313" key="4">
    <source>
        <dbReference type="Proteomes" id="UP000799753"/>
    </source>
</evidence>
<feature type="domain" description="Asl1-like glycosyl hydrolase catalytic" evidence="2">
    <location>
        <begin position="268"/>
        <end position="499"/>
    </location>
</feature>
<feature type="chain" id="PRO_5025500649" description="Asl1-like glycosyl hydrolase catalytic domain-containing protein" evidence="1">
    <location>
        <begin position="19"/>
        <end position="501"/>
    </location>
</feature>
<dbReference type="Proteomes" id="UP000799753">
    <property type="component" value="Unassembled WGS sequence"/>
</dbReference>
<organism evidence="3 4">
    <name type="scientific">Massarina eburnea CBS 473.64</name>
    <dbReference type="NCBI Taxonomy" id="1395130"/>
    <lineage>
        <taxon>Eukaryota</taxon>
        <taxon>Fungi</taxon>
        <taxon>Dikarya</taxon>
        <taxon>Ascomycota</taxon>
        <taxon>Pezizomycotina</taxon>
        <taxon>Dothideomycetes</taxon>
        <taxon>Pleosporomycetidae</taxon>
        <taxon>Pleosporales</taxon>
        <taxon>Massarineae</taxon>
        <taxon>Massarinaceae</taxon>
        <taxon>Massarina</taxon>
    </lineage>
</organism>
<evidence type="ECO:0000259" key="2">
    <source>
        <dbReference type="Pfam" id="PF11790"/>
    </source>
</evidence>
<evidence type="ECO:0000256" key="1">
    <source>
        <dbReference type="SAM" id="SignalP"/>
    </source>
</evidence>
<dbReference type="SUPFAM" id="SSF51445">
    <property type="entry name" value="(Trans)glycosidases"/>
    <property type="match status" value="1"/>
</dbReference>